<name>A0AAD8X066_LOLMU</name>
<evidence type="ECO:0000313" key="1">
    <source>
        <dbReference type="EMBL" id="KAK1691938.1"/>
    </source>
</evidence>
<evidence type="ECO:0000313" key="2">
    <source>
        <dbReference type="Proteomes" id="UP001231189"/>
    </source>
</evidence>
<keyword evidence="2" id="KW-1185">Reference proteome</keyword>
<dbReference type="PANTHER" id="PTHR46890">
    <property type="entry name" value="NON-LTR RETROLELEMENT REVERSE TRANSCRIPTASE-LIKE PROTEIN-RELATED"/>
    <property type="match status" value="1"/>
</dbReference>
<dbReference type="EMBL" id="JAUUTY010000001">
    <property type="protein sequence ID" value="KAK1691938.1"/>
    <property type="molecule type" value="Genomic_DNA"/>
</dbReference>
<accession>A0AAD8X066</accession>
<gene>
    <name evidence="1" type="ORF">QYE76_008635</name>
</gene>
<dbReference type="InterPro" id="IPR052343">
    <property type="entry name" value="Retrotransposon-Effector_Assoc"/>
</dbReference>
<dbReference type="PANTHER" id="PTHR46890:SF1">
    <property type="entry name" value="REVERSE TRANSCRIPTASE DOMAIN-CONTAINING PROTEIN"/>
    <property type="match status" value="1"/>
</dbReference>
<protein>
    <recommendedName>
        <fullName evidence="3">Reverse transcriptase domain-containing protein</fullName>
    </recommendedName>
</protein>
<dbReference type="Proteomes" id="UP001231189">
    <property type="component" value="Unassembled WGS sequence"/>
</dbReference>
<dbReference type="AlphaFoldDB" id="A0AAD8X066"/>
<sequence length="573" mass="64685">MEAVQEAWQCDSLITDPFKRLDALLRNSALFLQAWGQRRIGDIKIKLAVANSVILRLELAQDRRTLSAEEVGNELVTEQGRKEECFFQFYNELLGSIQNRDSVIDLNLLNLPHLDLHAMDVIFSEDEVWGVIKELPPDRAPGPDGFTGVFYQMAWPVIKNDVMAAILKLFVGDGRRFGKLNKALITLIPKKPDANVMGDYRPISLVHSFAKLFSKVLANRVRPRLANLVSANQSAFIRGRSLHDNFLLVRQAPVWLLEDAAKWMRTFLRAGKSTINGGQCPVAWDRVYKPLSLGGLGIKDLRLQGLVLRTRWEWLRRTDSSRPWHGLPMMKDAEAEGVFRSLASIKLGSGKSVLFWTDQWINGATVADLAPSVLATVGGRQRNSRTVADGLLNDSWVLDISRTLAVQGVVESAGLWMATRNVQLEVDGQDSFSWPCAANNQYSAKDTYMALCQGSIREVWFRCFSLVGIQIDVPDGTENLEVWWLKARKKFRHKERRLFDSLVMAVCWSLWKQRNAYVFNNVMQQLSVVDLAHRIVDEFNSWVAVRAGVGVGVGLGRKCVEWWCSQPFVSIGI</sequence>
<comment type="caution">
    <text evidence="1">The sequence shown here is derived from an EMBL/GenBank/DDBJ whole genome shotgun (WGS) entry which is preliminary data.</text>
</comment>
<proteinExistence type="predicted"/>
<organism evidence="1 2">
    <name type="scientific">Lolium multiflorum</name>
    <name type="common">Italian ryegrass</name>
    <name type="synonym">Lolium perenne subsp. multiflorum</name>
    <dbReference type="NCBI Taxonomy" id="4521"/>
    <lineage>
        <taxon>Eukaryota</taxon>
        <taxon>Viridiplantae</taxon>
        <taxon>Streptophyta</taxon>
        <taxon>Embryophyta</taxon>
        <taxon>Tracheophyta</taxon>
        <taxon>Spermatophyta</taxon>
        <taxon>Magnoliopsida</taxon>
        <taxon>Liliopsida</taxon>
        <taxon>Poales</taxon>
        <taxon>Poaceae</taxon>
        <taxon>BOP clade</taxon>
        <taxon>Pooideae</taxon>
        <taxon>Poodae</taxon>
        <taxon>Poeae</taxon>
        <taxon>Poeae Chloroplast Group 2 (Poeae type)</taxon>
        <taxon>Loliodinae</taxon>
        <taxon>Loliinae</taxon>
        <taxon>Lolium</taxon>
    </lineage>
</organism>
<evidence type="ECO:0008006" key="3">
    <source>
        <dbReference type="Google" id="ProtNLM"/>
    </source>
</evidence>
<reference evidence="1" key="1">
    <citation type="submission" date="2023-07" db="EMBL/GenBank/DDBJ databases">
        <title>A chromosome-level genome assembly of Lolium multiflorum.</title>
        <authorList>
            <person name="Chen Y."/>
            <person name="Copetti D."/>
            <person name="Kolliker R."/>
            <person name="Studer B."/>
        </authorList>
    </citation>
    <scope>NUCLEOTIDE SEQUENCE</scope>
    <source>
        <strain evidence="1">02402/16</strain>
        <tissue evidence="1">Leaf</tissue>
    </source>
</reference>